<organism evidence="1 2">
    <name type="scientific">Kribbella steppae</name>
    <dbReference type="NCBI Taxonomy" id="2512223"/>
    <lineage>
        <taxon>Bacteria</taxon>
        <taxon>Bacillati</taxon>
        <taxon>Actinomycetota</taxon>
        <taxon>Actinomycetes</taxon>
        <taxon>Propionibacteriales</taxon>
        <taxon>Kribbellaceae</taxon>
        <taxon>Kribbella</taxon>
    </lineage>
</organism>
<reference evidence="1 2" key="1">
    <citation type="journal article" date="2015" name="Stand. Genomic Sci.">
        <title>Genomic Encyclopedia of Bacterial and Archaeal Type Strains, Phase III: the genomes of soil and plant-associated and newly described type strains.</title>
        <authorList>
            <person name="Whitman W.B."/>
            <person name="Woyke T."/>
            <person name="Klenk H.P."/>
            <person name="Zhou Y."/>
            <person name="Lilburn T.G."/>
            <person name="Beck B.J."/>
            <person name="De Vos P."/>
            <person name="Vandamme P."/>
            <person name="Eisen J.A."/>
            <person name="Garrity G."/>
            <person name="Hugenholtz P."/>
            <person name="Kyrpides N.C."/>
        </authorList>
    </citation>
    <scope>NUCLEOTIDE SEQUENCE [LARGE SCALE GENOMIC DNA]</scope>
    <source>
        <strain evidence="1 2">VKM Ac-2572</strain>
    </source>
</reference>
<dbReference type="RefSeq" id="WP_242001599.1">
    <property type="nucleotide sequence ID" value="NZ_SLWN01000002.1"/>
</dbReference>
<protein>
    <submittedName>
        <fullName evidence="1">Uncharacterized protein</fullName>
    </submittedName>
</protein>
<dbReference type="Proteomes" id="UP000294508">
    <property type="component" value="Unassembled WGS sequence"/>
</dbReference>
<evidence type="ECO:0000313" key="2">
    <source>
        <dbReference type="Proteomes" id="UP000294508"/>
    </source>
</evidence>
<accession>A0A4R2HW41</accession>
<comment type="caution">
    <text evidence="1">The sequence shown here is derived from an EMBL/GenBank/DDBJ whole genome shotgun (WGS) entry which is preliminary data.</text>
</comment>
<gene>
    <name evidence="1" type="ORF">EV652_102331</name>
</gene>
<dbReference type="AlphaFoldDB" id="A0A4R2HW41"/>
<evidence type="ECO:0000313" key="1">
    <source>
        <dbReference type="EMBL" id="TCO34265.1"/>
    </source>
</evidence>
<keyword evidence="2" id="KW-1185">Reference proteome</keyword>
<name>A0A4R2HW41_9ACTN</name>
<proteinExistence type="predicted"/>
<dbReference type="EMBL" id="SLWN01000002">
    <property type="protein sequence ID" value="TCO34265.1"/>
    <property type="molecule type" value="Genomic_DNA"/>
</dbReference>
<sequence>MVSALTGAGYKCTTDAAYAICTSGAASVWVLTGSHPRPPVVSLHAPGPVATASAEIAKVLPKTLELAHINQGAEIATWFSEQKSTTTAQATFGDWQADYSAEVDSEEPGAHLTLTDKLCKANCQAE</sequence>